<dbReference type="Proteomes" id="UP001159363">
    <property type="component" value="Chromosome 1"/>
</dbReference>
<reference evidence="5 6" key="1">
    <citation type="submission" date="2023-02" db="EMBL/GenBank/DDBJ databases">
        <title>LHISI_Scaffold_Assembly.</title>
        <authorList>
            <person name="Stuart O.P."/>
            <person name="Cleave R."/>
            <person name="Magrath M.J.L."/>
            <person name="Mikheyev A.S."/>
        </authorList>
    </citation>
    <scope>NUCLEOTIDE SEQUENCE [LARGE SCALE GENOMIC DNA]</scope>
    <source>
        <strain evidence="5">Daus_M_001</strain>
        <tissue evidence="5">Leg muscle</tissue>
    </source>
</reference>
<dbReference type="PANTHER" id="PTHR46426:SF1">
    <property type="entry name" value="PROTEIN DISULFIDE-ISOMERASE TMX3"/>
    <property type="match status" value="1"/>
</dbReference>
<evidence type="ECO:0000256" key="1">
    <source>
        <dbReference type="ARBA" id="ARBA00004167"/>
    </source>
</evidence>
<protein>
    <submittedName>
        <fullName evidence="5">Uncharacterized protein</fullName>
    </submittedName>
</protein>
<evidence type="ECO:0000256" key="2">
    <source>
        <dbReference type="ARBA" id="ARBA00022692"/>
    </source>
</evidence>
<dbReference type="EMBL" id="JARBHB010000001">
    <property type="protein sequence ID" value="KAJ8898193.1"/>
    <property type="molecule type" value="Genomic_DNA"/>
</dbReference>
<gene>
    <name evidence="5" type="ORF">PR048_003553</name>
</gene>
<dbReference type="PANTHER" id="PTHR46426">
    <property type="entry name" value="PROTEIN DISULFIDE-ISOMERASE TMX3"/>
    <property type="match status" value="1"/>
</dbReference>
<sequence>MVESVMRIKRDKLHKWFQFGWVGSPELANSIAMSHLPLPYLLVVNSTTNHHHVPDDDPSRMTPEAIILFLERIHNQSAPVRKHPFL</sequence>
<evidence type="ECO:0000313" key="6">
    <source>
        <dbReference type="Proteomes" id="UP001159363"/>
    </source>
</evidence>
<dbReference type="InterPro" id="IPR052250">
    <property type="entry name" value="PDI_TMX3"/>
</dbReference>
<evidence type="ECO:0000313" key="5">
    <source>
        <dbReference type="EMBL" id="KAJ8898193.1"/>
    </source>
</evidence>
<keyword evidence="2" id="KW-0812">Transmembrane</keyword>
<organism evidence="5 6">
    <name type="scientific">Dryococelus australis</name>
    <dbReference type="NCBI Taxonomy" id="614101"/>
    <lineage>
        <taxon>Eukaryota</taxon>
        <taxon>Metazoa</taxon>
        <taxon>Ecdysozoa</taxon>
        <taxon>Arthropoda</taxon>
        <taxon>Hexapoda</taxon>
        <taxon>Insecta</taxon>
        <taxon>Pterygota</taxon>
        <taxon>Neoptera</taxon>
        <taxon>Polyneoptera</taxon>
        <taxon>Phasmatodea</taxon>
        <taxon>Verophasmatodea</taxon>
        <taxon>Anareolatae</taxon>
        <taxon>Phasmatidae</taxon>
        <taxon>Eurycanthinae</taxon>
        <taxon>Dryococelus</taxon>
    </lineage>
</organism>
<proteinExistence type="predicted"/>
<comment type="subcellular location">
    <subcellularLocation>
        <location evidence="1">Membrane</location>
        <topology evidence="1">Single-pass membrane protein</topology>
    </subcellularLocation>
</comment>
<evidence type="ECO:0000256" key="4">
    <source>
        <dbReference type="ARBA" id="ARBA00023136"/>
    </source>
</evidence>
<evidence type="ECO:0000256" key="3">
    <source>
        <dbReference type="ARBA" id="ARBA00022989"/>
    </source>
</evidence>
<name>A0ABQ9IQA9_9NEOP</name>
<keyword evidence="6" id="KW-1185">Reference proteome</keyword>
<comment type="caution">
    <text evidence="5">The sequence shown here is derived from an EMBL/GenBank/DDBJ whole genome shotgun (WGS) entry which is preliminary data.</text>
</comment>
<keyword evidence="4" id="KW-0472">Membrane</keyword>
<keyword evidence="3" id="KW-1133">Transmembrane helix</keyword>
<accession>A0ABQ9IQA9</accession>